<feature type="domain" description="4Fe-4S ferredoxin-type" evidence="1">
    <location>
        <begin position="326"/>
        <end position="354"/>
    </location>
</feature>
<protein>
    <recommendedName>
        <fullName evidence="1">4Fe-4S ferredoxin-type domain-containing protein</fullName>
    </recommendedName>
</protein>
<proteinExistence type="predicted"/>
<organism evidence="2 3">
    <name type="scientific">Methanosarcina acetivorans (strain ATCC 35395 / DSM 2834 / JCM 12185 / C2A)</name>
    <dbReference type="NCBI Taxonomy" id="188937"/>
    <lineage>
        <taxon>Archaea</taxon>
        <taxon>Methanobacteriati</taxon>
        <taxon>Methanobacteriota</taxon>
        <taxon>Stenosarchaea group</taxon>
        <taxon>Methanomicrobia</taxon>
        <taxon>Methanosarcinales</taxon>
        <taxon>Methanosarcinaceae</taxon>
        <taxon>Methanosarcina</taxon>
    </lineage>
</organism>
<dbReference type="CDD" id="cd19100">
    <property type="entry name" value="AKR_unchar"/>
    <property type="match status" value="1"/>
</dbReference>
<dbReference type="Pfam" id="PF00248">
    <property type="entry name" value="Aldo_ket_red"/>
    <property type="match status" value="1"/>
</dbReference>
<dbReference type="SUPFAM" id="SSF51430">
    <property type="entry name" value="NAD(P)-linked oxidoreductase"/>
    <property type="match status" value="1"/>
</dbReference>
<reference evidence="2 3" key="1">
    <citation type="journal article" date="2002" name="Genome Res.">
        <title>The genome of Methanosarcina acetivorans reveals extensive metabolic and physiological diversity.</title>
        <authorList>
            <person name="Galagan J.E."/>
            <person name="Nusbaum C."/>
            <person name="Roy A."/>
            <person name="Endrizzi M.G."/>
            <person name="Macdonald P."/>
            <person name="FitzHugh W."/>
            <person name="Calvo S."/>
            <person name="Engels R."/>
            <person name="Smirnov S."/>
            <person name="Atnoor D."/>
            <person name="Brown A."/>
            <person name="Allen N."/>
            <person name="Naylor J."/>
            <person name="Stange-Thomann N."/>
            <person name="DeArellano K."/>
            <person name="Johnson R."/>
            <person name="Linton L."/>
            <person name="McEwan P."/>
            <person name="McKernan K."/>
            <person name="Talamas J."/>
            <person name="Tirrell A."/>
            <person name="Ye W."/>
            <person name="Zimmer A."/>
            <person name="Barber R.D."/>
            <person name="Cann I."/>
            <person name="Graham D.E."/>
            <person name="Grahame D.A."/>
            <person name="Guss A."/>
            <person name="Hedderich R."/>
            <person name="Ingram-Smith C."/>
            <person name="Kuettner C.H."/>
            <person name="Krzycki J.A."/>
            <person name="Leigh J.A."/>
            <person name="Li W."/>
            <person name="Liu J."/>
            <person name="Mukhopadhyay B."/>
            <person name="Reeve J.N."/>
            <person name="Smith K."/>
            <person name="Springer T.A."/>
            <person name="Umayam L.A."/>
            <person name="White O."/>
            <person name="White R.H."/>
            <person name="de Macario E.C."/>
            <person name="Ferry J.G."/>
            <person name="Jarrell K.F."/>
            <person name="Jing H."/>
            <person name="Macario A.J.L."/>
            <person name="Paulsen I."/>
            <person name="Pritchett M."/>
            <person name="Sowers K.R."/>
            <person name="Swanson R.V."/>
            <person name="Zinder S.H."/>
            <person name="Lander E."/>
            <person name="Metcalf W.W."/>
            <person name="Birren B."/>
        </authorList>
    </citation>
    <scope>NUCLEOTIDE SEQUENCE [LARGE SCALE GENOMIC DNA]</scope>
    <source>
        <strain evidence="3">ATCC 35395 / DSM 2834 / JCM 12185 / C2A</strain>
    </source>
</reference>
<name>Q8TTM4_METAC</name>
<dbReference type="InterPro" id="IPR017900">
    <property type="entry name" value="4Fe4S_Fe_S_CS"/>
</dbReference>
<accession>Q8TTM4</accession>
<dbReference type="Gene3D" id="3.20.20.100">
    <property type="entry name" value="NADP-dependent oxidoreductase domain"/>
    <property type="match status" value="1"/>
</dbReference>
<dbReference type="KEGG" id="mac:MA_0404"/>
<keyword evidence="3" id="KW-1185">Reference proteome</keyword>
<dbReference type="InterPro" id="IPR017896">
    <property type="entry name" value="4Fe4S_Fe-S-bd"/>
</dbReference>
<evidence type="ECO:0000313" key="3">
    <source>
        <dbReference type="Proteomes" id="UP000002487"/>
    </source>
</evidence>
<dbReference type="PhylomeDB" id="Q8TTM4"/>
<dbReference type="EnsemblBacteria" id="AAM03854">
    <property type="protein sequence ID" value="AAM03854"/>
    <property type="gene ID" value="MA_0404"/>
</dbReference>
<sequence length="364" mass="40780">MEYRTLPHGGDRISTIGIGAGSLRESTSQEIKDIIDYGMENGINLIDTVMYDSSAAEPIAQALKGRQDEMNMQVHLGAVYPSGIYSRTRVLSKIKSGFEKELKKYGADYADIGIIHCVDEVNDFEKIMSDGLFDYARKLKQEGTIRYLGFSSHSPDICRLFIETGEVDIFMFSLNAAYDFEPSRGKLALSHERMELYRECEKRGIGITVMKPYGGGQLLNAKTSPFGRSMTIPQCIQYALDRPAVLSCLPGVRSRADLEDVLKYYSASGEERDYSFIGSLPHRDMQGTCIYCNHCQPCPSGIDIGAVNKYLDLEKAGDELAKDHYMKLSKNANDCTECGVCEENCPFHVDVRSRMKEARNCFEK</sequence>
<dbReference type="Pfam" id="PF13534">
    <property type="entry name" value="Fer4_17"/>
    <property type="match status" value="1"/>
</dbReference>
<dbReference type="PROSITE" id="PS00198">
    <property type="entry name" value="4FE4S_FER_1"/>
    <property type="match status" value="1"/>
</dbReference>
<dbReference type="GO" id="GO:0016491">
    <property type="term" value="F:oxidoreductase activity"/>
    <property type="evidence" value="ECO:0007669"/>
    <property type="project" value="UniProtKB-ARBA"/>
</dbReference>
<dbReference type="AlphaFoldDB" id="Q8TTM4"/>
<dbReference type="EMBL" id="AE010299">
    <property type="protein sequence ID" value="AAM03854.1"/>
    <property type="molecule type" value="Genomic_DNA"/>
</dbReference>
<dbReference type="HOGENOM" id="CLU_061145_0_0_2"/>
<dbReference type="OrthoDB" id="7236at2157"/>
<dbReference type="PANTHER" id="PTHR43312">
    <property type="entry name" value="D-THREO-ALDOSE 1-DEHYDROGENASE"/>
    <property type="match status" value="1"/>
</dbReference>
<gene>
    <name evidence="2" type="ordered locus">MA_0404</name>
</gene>
<dbReference type="InterPro" id="IPR036812">
    <property type="entry name" value="NAD(P)_OxRdtase_dom_sf"/>
</dbReference>
<evidence type="ECO:0000259" key="1">
    <source>
        <dbReference type="PROSITE" id="PS51379"/>
    </source>
</evidence>
<dbReference type="SUPFAM" id="SSF46548">
    <property type="entry name" value="alpha-helical ferredoxin"/>
    <property type="match status" value="1"/>
</dbReference>
<dbReference type="InParanoid" id="Q8TTM4"/>
<dbReference type="PROSITE" id="PS51379">
    <property type="entry name" value="4FE4S_FER_2"/>
    <property type="match status" value="1"/>
</dbReference>
<dbReference type="PANTHER" id="PTHR43312:SF1">
    <property type="entry name" value="NADP-DEPENDENT OXIDOREDUCTASE DOMAIN-CONTAINING PROTEIN"/>
    <property type="match status" value="1"/>
</dbReference>
<dbReference type="Proteomes" id="UP000002487">
    <property type="component" value="Chromosome"/>
</dbReference>
<dbReference type="STRING" id="188937.MA_0404"/>
<evidence type="ECO:0000313" key="2">
    <source>
        <dbReference type="EMBL" id="AAM03854.1"/>
    </source>
</evidence>
<dbReference type="InterPro" id="IPR053135">
    <property type="entry name" value="AKR2_Oxidoreductase"/>
</dbReference>
<dbReference type="InterPro" id="IPR023210">
    <property type="entry name" value="NADP_OxRdtase_dom"/>
</dbReference>